<feature type="chain" id="PRO_5046178950" evidence="2">
    <location>
        <begin position="21"/>
        <end position="78"/>
    </location>
</feature>
<evidence type="ECO:0000313" key="4">
    <source>
        <dbReference type="Proteomes" id="UP001500503"/>
    </source>
</evidence>
<dbReference type="EMBL" id="BAABHF010000024">
    <property type="protein sequence ID" value="GAA4499297.1"/>
    <property type="molecule type" value="Genomic_DNA"/>
</dbReference>
<dbReference type="RefSeq" id="WP_345466991.1">
    <property type="nucleotide sequence ID" value="NZ_BAABHF010000024.1"/>
</dbReference>
<keyword evidence="2" id="KW-0732">Signal</keyword>
<proteinExistence type="predicted"/>
<protein>
    <submittedName>
        <fullName evidence="3">Uncharacterized protein</fullName>
    </submittedName>
</protein>
<evidence type="ECO:0000256" key="1">
    <source>
        <dbReference type="SAM" id="MobiDB-lite"/>
    </source>
</evidence>
<feature type="region of interest" description="Disordered" evidence="1">
    <location>
        <begin position="36"/>
        <end position="78"/>
    </location>
</feature>
<gene>
    <name evidence="3" type="ORF">GCM10023191_045900</name>
</gene>
<evidence type="ECO:0000313" key="3">
    <source>
        <dbReference type="EMBL" id="GAA4499297.1"/>
    </source>
</evidence>
<feature type="signal peptide" evidence="2">
    <location>
        <begin position="1"/>
        <end position="20"/>
    </location>
</feature>
<evidence type="ECO:0000256" key="2">
    <source>
        <dbReference type="SAM" id="SignalP"/>
    </source>
</evidence>
<accession>A0ABP8QBW1</accession>
<name>A0ABP8QBW1_9ACTN</name>
<comment type="caution">
    <text evidence="3">The sequence shown here is derived from an EMBL/GenBank/DDBJ whole genome shotgun (WGS) entry which is preliminary data.</text>
</comment>
<sequence length="78" mass="8469">MAWMLLAALAVLALLAPWLGTDSRDGHDWSAHHLWPYPGGDDPAGDRWNRRPLGRTSVDSSQGRRVTVPSPGGPARTL</sequence>
<organism evidence="3 4">
    <name type="scientific">Actinoallomurus oryzae</name>
    <dbReference type="NCBI Taxonomy" id="502180"/>
    <lineage>
        <taxon>Bacteria</taxon>
        <taxon>Bacillati</taxon>
        <taxon>Actinomycetota</taxon>
        <taxon>Actinomycetes</taxon>
        <taxon>Streptosporangiales</taxon>
        <taxon>Thermomonosporaceae</taxon>
        <taxon>Actinoallomurus</taxon>
    </lineage>
</organism>
<reference evidence="4" key="1">
    <citation type="journal article" date="2019" name="Int. J. Syst. Evol. Microbiol.">
        <title>The Global Catalogue of Microorganisms (GCM) 10K type strain sequencing project: providing services to taxonomists for standard genome sequencing and annotation.</title>
        <authorList>
            <consortium name="The Broad Institute Genomics Platform"/>
            <consortium name="The Broad Institute Genome Sequencing Center for Infectious Disease"/>
            <person name="Wu L."/>
            <person name="Ma J."/>
        </authorList>
    </citation>
    <scope>NUCLEOTIDE SEQUENCE [LARGE SCALE GENOMIC DNA]</scope>
    <source>
        <strain evidence="4">JCM 17933</strain>
    </source>
</reference>
<dbReference type="Proteomes" id="UP001500503">
    <property type="component" value="Unassembled WGS sequence"/>
</dbReference>
<keyword evidence="4" id="KW-1185">Reference proteome</keyword>